<dbReference type="FunFam" id="1.10.630.10:FF:000018">
    <property type="entry name" value="Cytochrome P450 monooxygenase"/>
    <property type="match status" value="1"/>
</dbReference>
<dbReference type="GO" id="GO:0004497">
    <property type="term" value="F:monooxygenase activity"/>
    <property type="evidence" value="ECO:0007669"/>
    <property type="project" value="UniProtKB-KW"/>
</dbReference>
<dbReference type="GO" id="GO:0020037">
    <property type="term" value="F:heme binding"/>
    <property type="evidence" value="ECO:0007669"/>
    <property type="project" value="InterPro"/>
</dbReference>
<evidence type="ECO:0000313" key="8">
    <source>
        <dbReference type="EMBL" id="NOJ81817.1"/>
    </source>
</evidence>
<accession>A0A7Y4IM80</accession>
<dbReference type="Gene3D" id="1.10.630.10">
    <property type="entry name" value="Cytochrome P450"/>
    <property type="match status" value="1"/>
</dbReference>
<organism evidence="8 9">
    <name type="scientific">Myxococcus xanthus</name>
    <dbReference type="NCBI Taxonomy" id="34"/>
    <lineage>
        <taxon>Bacteria</taxon>
        <taxon>Pseudomonadati</taxon>
        <taxon>Myxococcota</taxon>
        <taxon>Myxococcia</taxon>
        <taxon>Myxococcales</taxon>
        <taxon>Cystobacterineae</taxon>
        <taxon>Myxococcaceae</taxon>
        <taxon>Myxococcus</taxon>
    </lineage>
</organism>
<dbReference type="PRINTS" id="PR00359">
    <property type="entry name" value="BP450"/>
</dbReference>
<dbReference type="PANTHER" id="PTHR46696">
    <property type="entry name" value="P450, PUTATIVE (EUROFUNG)-RELATED"/>
    <property type="match status" value="1"/>
</dbReference>
<dbReference type="InterPro" id="IPR036396">
    <property type="entry name" value="Cyt_P450_sf"/>
</dbReference>
<keyword evidence="6 7" id="KW-0503">Monooxygenase</keyword>
<evidence type="ECO:0000256" key="1">
    <source>
        <dbReference type="ARBA" id="ARBA00010617"/>
    </source>
</evidence>
<name>A0A7Y4IM80_MYXXA</name>
<dbReference type="Pfam" id="PF00067">
    <property type="entry name" value="p450"/>
    <property type="match status" value="1"/>
</dbReference>
<gene>
    <name evidence="8" type="ORF">HNV28_26380</name>
</gene>
<dbReference type="GO" id="GO:0016705">
    <property type="term" value="F:oxidoreductase activity, acting on paired donors, with incorporation or reduction of molecular oxygen"/>
    <property type="evidence" value="ECO:0007669"/>
    <property type="project" value="InterPro"/>
</dbReference>
<comment type="caution">
    <text evidence="8">The sequence shown here is derived from an EMBL/GenBank/DDBJ whole genome shotgun (WGS) entry which is preliminary data.</text>
</comment>
<reference evidence="8 9" key="1">
    <citation type="submission" date="2020-05" db="EMBL/GenBank/DDBJ databases">
        <authorList>
            <person name="Whitworth D."/>
        </authorList>
    </citation>
    <scope>NUCLEOTIDE SEQUENCE [LARGE SCALE GENOMIC DNA]</scope>
    <source>
        <strain evidence="8 9">AM005</strain>
    </source>
</reference>
<keyword evidence="5 7" id="KW-0408">Iron</keyword>
<dbReference type="GO" id="GO:0005506">
    <property type="term" value="F:iron ion binding"/>
    <property type="evidence" value="ECO:0007669"/>
    <property type="project" value="InterPro"/>
</dbReference>
<keyword evidence="4 7" id="KW-0560">Oxidoreductase</keyword>
<dbReference type="SUPFAM" id="SSF48264">
    <property type="entry name" value="Cytochrome P450"/>
    <property type="match status" value="1"/>
</dbReference>
<dbReference type="InterPro" id="IPR002397">
    <property type="entry name" value="Cyt_P450_B"/>
</dbReference>
<dbReference type="EMBL" id="JABFNT010000101">
    <property type="protein sequence ID" value="NOJ81817.1"/>
    <property type="molecule type" value="Genomic_DNA"/>
</dbReference>
<dbReference type="AlphaFoldDB" id="A0A7Y4IM80"/>
<evidence type="ECO:0000313" key="9">
    <source>
        <dbReference type="Proteomes" id="UP000533080"/>
    </source>
</evidence>
<evidence type="ECO:0000256" key="2">
    <source>
        <dbReference type="ARBA" id="ARBA00022617"/>
    </source>
</evidence>
<dbReference type="InterPro" id="IPR001128">
    <property type="entry name" value="Cyt_P450"/>
</dbReference>
<keyword evidence="2 7" id="KW-0349">Heme</keyword>
<dbReference type="CDD" id="cd20625">
    <property type="entry name" value="CYP164-like"/>
    <property type="match status" value="1"/>
</dbReference>
<evidence type="ECO:0000256" key="5">
    <source>
        <dbReference type="ARBA" id="ARBA00023004"/>
    </source>
</evidence>
<evidence type="ECO:0000256" key="3">
    <source>
        <dbReference type="ARBA" id="ARBA00022723"/>
    </source>
</evidence>
<dbReference type="PANTHER" id="PTHR46696:SF1">
    <property type="entry name" value="CYTOCHROME P450 YJIB-RELATED"/>
    <property type="match status" value="1"/>
</dbReference>
<keyword evidence="3 7" id="KW-0479">Metal-binding</keyword>
<sequence length="405" mass="46674">MSQTQKLHANILSPEFHINPYPIYKQLREQEPVYWSEETRHWLLTRYEDVQTALRDASRFSSQSSETFVVRDDFMQHLRPIITHFSMWAVMKDNPEHKRLRGLINQAFRPENVKDIHARARQTADWLIDQVYDKGEMDFVNDYAYALPALLFAVEILGMERSDLPTFKKWSVDLAHATGRIDNLEIMLKGQEALLAMTDYLTRAINDRIERPREDFISYLVKAWREENKLTLEEVVAQMVLLLAGGHTTTQNVISTGLLAVFKHPTEWERLRTNPQINRAAAEELYRFTSPAQAPTRIAASDFEFGGKQIKKGQGVMPMVAAANRDPAMFDRPDELDLTREKNPHLGFGTGIHVCPGAFLARAEIPVAFETLFRRIPNVRPKSAAEDWNMNLSFRGLSTFPICWD</sequence>
<comment type="similarity">
    <text evidence="1 7">Belongs to the cytochrome P450 family.</text>
</comment>
<dbReference type="PROSITE" id="PS00086">
    <property type="entry name" value="CYTOCHROME_P450"/>
    <property type="match status" value="1"/>
</dbReference>
<evidence type="ECO:0000256" key="6">
    <source>
        <dbReference type="ARBA" id="ARBA00023033"/>
    </source>
</evidence>
<evidence type="ECO:0000256" key="7">
    <source>
        <dbReference type="RuleBase" id="RU000461"/>
    </source>
</evidence>
<dbReference type="InterPro" id="IPR017972">
    <property type="entry name" value="Cyt_P450_CS"/>
</dbReference>
<proteinExistence type="inferred from homology"/>
<dbReference type="Proteomes" id="UP000533080">
    <property type="component" value="Unassembled WGS sequence"/>
</dbReference>
<evidence type="ECO:0000256" key="4">
    <source>
        <dbReference type="ARBA" id="ARBA00023002"/>
    </source>
</evidence>
<protein>
    <submittedName>
        <fullName evidence="8">Cytochrome P450</fullName>
    </submittedName>
</protein>
<dbReference type="RefSeq" id="WP_171443791.1">
    <property type="nucleotide sequence ID" value="NZ_JABFNS010000108.1"/>
</dbReference>